<dbReference type="GO" id="GO:0051539">
    <property type="term" value="F:4 iron, 4 sulfur cluster binding"/>
    <property type="evidence" value="ECO:0007669"/>
    <property type="project" value="UniProtKB-KW"/>
</dbReference>
<evidence type="ECO:0000256" key="7">
    <source>
        <dbReference type="SAM" id="MobiDB-lite"/>
    </source>
</evidence>
<keyword evidence="10" id="KW-1185">Reference proteome</keyword>
<dbReference type="InterPro" id="IPR036136">
    <property type="entry name" value="Nit/Sulf_reduc_fer-like_dom_sf"/>
</dbReference>
<dbReference type="InterPro" id="IPR045854">
    <property type="entry name" value="NO2/SO3_Rdtase_4Fe4S_sf"/>
</dbReference>
<evidence type="ECO:0000256" key="6">
    <source>
        <dbReference type="ARBA" id="ARBA00023014"/>
    </source>
</evidence>
<dbReference type="GO" id="GO:0016491">
    <property type="term" value="F:oxidoreductase activity"/>
    <property type="evidence" value="ECO:0007669"/>
    <property type="project" value="UniProtKB-KW"/>
</dbReference>
<feature type="compositionally biased region" description="Low complexity" evidence="7">
    <location>
        <begin position="281"/>
        <end position="293"/>
    </location>
</feature>
<feature type="domain" description="Nitrite/Sulfite reductase ferredoxin-like" evidence="8">
    <location>
        <begin position="301"/>
        <end position="375"/>
    </location>
</feature>
<feature type="region of interest" description="Disordered" evidence="7">
    <location>
        <begin position="421"/>
        <end position="447"/>
    </location>
</feature>
<evidence type="ECO:0000256" key="1">
    <source>
        <dbReference type="ARBA" id="ARBA00022485"/>
    </source>
</evidence>
<dbReference type="AlphaFoldDB" id="A0A6G9GYN8"/>
<keyword evidence="6" id="KW-0411">Iron-sulfur</keyword>
<evidence type="ECO:0000256" key="5">
    <source>
        <dbReference type="ARBA" id="ARBA00023004"/>
    </source>
</evidence>
<proteinExistence type="predicted"/>
<dbReference type="SUPFAM" id="SSF55124">
    <property type="entry name" value="Nitrite/Sulfite reductase N-terminal domain-like"/>
    <property type="match status" value="2"/>
</dbReference>
<accession>A0A6G9GYN8</accession>
<dbReference type="RefSeq" id="WP_167028994.1">
    <property type="nucleotide sequence ID" value="NZ_CP050177.1"/>
</dbReference>
<evidence type="ECO:0000256" key="2">
    <source>
        <dbReference type="ARBA" id="ARBA00022617"/>
    </source>
</evidence>
<protein>
    <submittedName>
        <fullName evidence="9">Cobalamin biosynthesis protein CobG</fullName>
    </submittedName>
</protein>
<reference evidence="9 10" key="1">
    <citation type="submission" date="2020-03" db="EMBL/GenBank/DDBJ databases">
        <title>A novel species.</title>
        <authorList>
            <person name="Gao J."/>
        </authorList>
    </citation>
    <scope>NUCLEOTIDE SEQUENCE [LARGE SCALE GENOMIC DNA]</scope>
    <source>
        <strain evidence="9 10">QMT-12</strain>
    </source>
</reference>
<dbReference type="PANTHER" id="PTHR32439">
    <property type="entry name" value="FERREDOXIN--NITRITE REDUCTASE, CHLOROPLASTIC"/>
    <property type="match status" value="1"/>
</dbReference>
<sequence>MLAAMPPTSPTPVNRDEAPVRERGDACPGALRLHAADDGRLARLRLPAGVLTHHQAGVLEAAAERLGDGHLDITSRGNVQLRGLGESCGGQLARMLYDAGLLPSEAHERIRNIVASPLAGLDGRDRDRDLDRARSSAHSVQLWSKELDELLCASAAATALSGRFLFALDDGRGDVAALGADVTLLAQRYDTATLLIQTNPSGWRVPATDAARAALVAAEAFLTVAAAGGSGAWRVRELPAGHGLDAAVTARLAEAGIPADRVPAPDHIPADRVPAPDHIPAADQQPGPAAGPPALGAVRSPDGTVALSVQAPLGRLSVAQWRLLRTAAAAAAATAAAGGSETGTAYGTLRVTPWRGVVVPGLAPDTAGDLLDRLRTAGLITTPDSPWHGVGACTGRPGCAKSLSDVRTDATQVAQGAQVAQVARATHAPPPPPPGQRDPGPHHPHLPVHWSGCARRCGHPQGTSWVDAVATGEGTYDVTVRTAHQDPRTTATPQAVRAAGPAAGQDLAGAVAAARTTPTMTR</sequence>
<keyword evidence="4" id="KW-0560">Oxidoreductase</keyword>
<feature type="domain" description="Nitrite/Sulfite reductase ferredoxin-like" evidence="8">
    <location>
        <begin position="38"/>
        <end position="85"/>
    </location>
</feature>
<evidence type="ECO:0000256" key="3">
    <source>
        <dbReference type="ARBA" id="ARBA00022723"/>
    </source>
</evidence>
<feature type="region of interest" description="Disordered" evidence="7">
    <location>
        <begin position="264"/>
        <end position="293"/>
    </location>
</feature>
<keyword evidence="2" id="KW-0349">Heme</keyword>
<evidence type="ECO:0000313" key="10">
    <source>
        <dbReference type="Proteomes" id="UP000501179"/>
    </source>
</evidence>
<dbReference type="Proteomes" id="UP000501179">
    <property type="component" value="Chromosome"/>
</dbReference>
<dbReference type="Gene3D" id="3.30.413.10">
    <property type="entry name" value="Sulfite Reductase Hemoprotein, domain 1"/>
    <property type="match status" value="2"/>
</dbReference>
<dbReference type="EMBL" id="CP050177">
    <property type="protein sequence ID" value="QIQ03334.1"/>
    <property type="molecule type" value="Genomic_DNA"/>
</dbReference>
<evidence type="ECO:0000259" key="8">
    <source>
        <dbReference type="Pfam" id="PF03460"/>
    </source>
</evidence>
<evidence type="ECO:0000256" key="4">
    <source>
        <dbReference type="ARBA" id="ARBA00023002"/>
    </source>
</evidence>
<dbReference type="InterPro" id="IPR051329">
    <property type="entry name" value="NIR_SIR_4Fe-4S"/>
</dbReference>
<organism evidence="9 10">
    <name type="scientific">Streptomyces liangshanensis</name>
    <dbReference type="NCBI Taxonomy" id="2717324"/>
    <lineage>
        <taxon>Bacteria</taxon>
        <taxon>Bacillati</taxon>
        <taxon>Actinomycetota</taxon>
        <taxon>Actinomycetes</taxon>
        <taxon>Kitasatosporales</taxon>
        <taxon>Streptomycetaceae</taxon>
        <taxon>Streptomyces</taxon>
    </lineage>
</organism>
<dbReference type="InterPro" id="IPR005117">
    <property type="entry name" value="NiRdtase/SiRdtase_haem-b_fer"/>
</dbReference>
<feature type="region of interest" description="Disordered" evidence="7">
    <location>
        <begin position="1"/>
        <end position="23"/>
    </location>
</feature>
<dbReference type="KEGG" id="slia:HA039_14190"/>
<dbReference type="PANTHER" id="PTHR32439:SF9">
    <property type="entry name" value="BLR3264 PROTEIN"/>
    <property type="match status" value="1"/>
</dbReference>
<evidence type="ECO:0000313" key="9">
    <source>
        <dbReference type="EMBL" id="QIQ03334.1"/>
    </source>
</evidence>
<dbReference type="Pfam" id="PF03460">
    <property type="entry name" value="NIR_SIR_ferr"/>
    <property type="match status" value="2"/>
</dbReference>
<dbReference type="GO" id="GO:0046872">
    <property type="term" value="F:metal ion binding"/>
    <property type="evidence" value="ECO:0007669"/>
    <property type="project" value="UniProtKB-KW"/>
</dbReference>
<feature type="compositionally biased region" description="Basic and acidic residues" evidence="7">
    <location>
        <begin position="14"/>
        <end position="23"/>
    </location>
</feature>
<dbReference type="Gene3D" id="3.90.480.10">
    <property type="entry name" value="Sulfite Reductase Hemoprotein,Domain 2"/>
    <property type="match status" value="1"/>
</dbReference>
<name>A0A6G9GYN8_9ACTN</name>
<gene>
    <name evidence="9" type="ORF">HA039_14190</name>
</gene>
<keyword evidence="3" id="KW-0479">Metal-binding</keyword>
<keyword evidence="1" id="KW-0004">4Fe-4S</keyword>
<keyword evidence="5" id="KW-0408">Iron</keyword>